<sequence length="153" mass="17311">MDFPNKNVTQRMKLLNKIMSNCKEMVPTGTVFFYGEGEDEDWLVLLDPWCPFSMEQVLDTMDKYAELGGSGPQEADPTNIGDGWRSYKTDKLAGDGGAQRAINFIFCVDKEFYEKMKRATDYVKKSIDGGPQGAAHYREKANRVSTFRSIVGR</sequence>
<proteinExistence type="predicted"/>
<keyword evidence="2" id="KW-1185">Reference proteome</keyword>
<dbReference type="GeneID" id="17699693"/>
<organism evidence="1 2">
    <name type="scientific">Burkholderia phage JG068</name>
    <dbReference type="NCBI Taxonomy" id="1401297"/>
    <lineage>
        <taxon>Viruses</taxon>
        <taxon>Duplodnaviria</taxon>
        <taxon>Heunggongvirae</taxon>
        <taxon>Uroviricota</taxon>
        <taxon>Caudoviricetes</taxon>
        <taxon>Autographivirales</taxon>
        <taxon>Autonotataviridae</taxon>
        <taxon>Mguuvirus</taxon>
        <taxon>Mguuvirus JG068</taxon>
    </lineage>
</organism>
<dbReference type="EMBL" id="KC853746">
    <property type="protein sequence ID" value="AGW43597.1"/>
    <property type="molecule type" value="Genomic_DNA"/>
</dbReference>
<name>U3PB97_9CAUD</name>
<gene>
    <name evidence="1" type="ORF">JG068_015</name>
</gene>
<evidence type="ECO:0000313" key="2">
    <source>
        <dbReference type="Proteomes" id="UP000016892"/>
    </source>
</evidence>
<dbReference type="KEGG" id="vg:17699693"/>
<dbReference type="Proteomes" id="UP000016892">
    <property type="component" value="Segment"/>
</dbReference>
<accession>U3PB97</accession>
<protein>
    <submittedName>
        <fullName evidence="1">Uncharacterized protein</fullName>
    </submittedName>
</protein>
<reference evidence="1 2" key="1">
    <citation type="journal article" date="2013" name="BMC Genomics">
        <title>Genomic characterization of JG068, a novel virulent podovirus active against Burkholderia cenocepacia.</title>
        <authorList>
            <person name="Lynch K.H."/>
            <person name="Abdu A.H."/>
            <person name="Schobert M."/>
            <person name="Dennis J.J."/>
        </authorList>
    </citation>
    <scope>NUCLEOTIDE SEQUENCE [LARGE SCALE GENOMIC DNA]</scope>
</reference>
<evidence type="ECO:0000313" key="1">
    <source>
        <dbReference type="EMBL" id="AGW43597.1"/>
    </source>
</evidence>
<dbReference type="RefSeq" id="YP_008853854.1">
    <property type="nucleotide sequence ID" value="NC_022916.1"/>
</dbReference>